<reference evidence="4 5" key="1">
    <citation type="submission" date="2023-09" db="EMBL/GenBank/DDBJ databases">
        <authorList>
            <person name="Rey-Velasco X."/>
        </authorList>
    </citation>
    <scope>NUCLEOTIDE SEQUENCE [LARGE SCALE GENOMIC DNA]</scope>
    <source>
        <strain evidence="4 5">W345</strain>
    </source>
</reference>
<feature type="chain" id="PRO_5046865190" evidence="2">
    <location>
        <begin position="22"/>
        <end position="119"/>
    </location>
</feature>
<gene>
    <name evidence="4" type="ORF">RM530_07015</name>
</gene>
<evidence type="ECO:0000256" key="2">
    <source>
        <dbReference type="SAM" id="SignalP"/>
    </source>
</evidence>
<feature type="signal peptide" evidence="2">
    <location>
        <begin position="1"/>
        <end position="21"/>
    </location>
</feature>
<dbReference type="Proteomes" id="UP001254608">
    <property type="component" value="Unassembled WGS sequence"/>
</dbReference>
<dbReference type="RefSeq" id="WP_311364508.1">
    <property type="nucleotide sequence ID" value="NZ_JAVRIC010000007.1"/>
</dbReference>
<dbReference type="EMBL" id="JAVRIC010000007">
    <property type="protein sequence ID" value="MDT0497115.1"/>
    <property type="molecule type" value="Genomic_DNA"/>
</dbReference>
<evidence type="ECO:0000256" key="1">
    <source>
        <dbReference type="SAM" id="MobiDB-lite"/>
    </source>
</evidence>
<dbReference type="InterPro" id="IPR025392">
    <property type="entry name" value="DUF4124"/>
</dbReference>
<feature type="region of interest" description="Disordered" evidence="1">
    <location>
        <begin position="38"/>
        <end position="64"/>
    </location>
</feature>
<sequence>MLREIVFLLSLCLAAPTAVSGATIYRWVDAQGRAHFGDQPAPGAAQIPDRAMPASDTQAPSASADCEAARQRLQQYRDAESIIEEDALGQRRTLDAVQHAQLLERTQARVRDTCGADSQ</sequence>
<evidence type="ECO:0000259" key="3">
    <source>
        <dbReference type="Pfam" id="PF13511"/>
    </source>
</evidence>
<feature type="domain" description="DUF4124" evidence="3">
    <location>
        <begin position="11"/>
        <end position="64"/>
    </location>
</feature>
<dbReference type="Pfam" id="PF13511">
    <property type="entry name" value="DUF4124"/>
    <property type="match status" value="1"/>
</dbReference>
<proteinExistence type="predicted"/>
<name>A0ABU2WGX2_9GAMM</name>
<accession>A0ABU2WGX2</accession>
<keyword evidence="5" id="KW-1185">Reference proteome</keyword>
<evidence type="ECO:0000313" key="4">
    <source>
        <dbReference type="EMBL" id="MDT0497115.1"/>
    </source>
</evidence>
<comment type="caution">
    <text evidence="4">The sequence shown here is derived from an EMBL/GenBank/DDBJ whole genome shotgun (WGS) entry which is preliminary data.</text>
</comment>
<keyword evidence="2" id="KW-0732">Signal</keyword>
<evidence type="ECO:0000313" key="5">
    <source>
        <dbReference type="Proteomes" id="UP001254608"/>
    </source>
</evidence>
<protein>
    <submittedName>
        <fullName evidence="4">DUF4124 domain-containing protein</fullName>
    </submittedName>
</protein>
<organism evidence="4 5">
    <name type="scientific">Banduia mediterranea</name>
    <dbReference type="NCBI Taxonomy" id="3075609"/>
    <lineage>
        <taxon>Bacteria</taxon>
        <taxon>Pseudomonadati</taxon>
        <taxon>Pseudomonadota</taxon>
        <taxon>Gammaproteobacteria</taxon>
        <taxon>Nevskiales</taxon>
        <taxon>Algiphilaceae</taxon>
        <taxon>Banduia</taxon>
    </lineage>
</organism>